<name>A0AAW5K004_9BACT</name>
<feature type="signal peptide" evidence="1">
    <location>
        <begin position="1"/>
        <end position="28"/>
    </location>
</feature>
<dbReference type="AlphaFoldDB" id="A0AAW5K004"/>
<reference evidence="2 3" key="1">
    <citation type="submission" date="2022-06" db="EMBL/GenBank/DDBJ databases">
        <title>Isolation of gut microbiota from human fecal samples.</title>
        <authorList>
            <person name="Pamer E.G."/>
            <person name="Barat B."/>
            <person name="Waligurski E."/>
            <person name="Medina S."/>
            <person name="Paddock L."/>
            <person name="Mostad J."/>
        </authorList>
    </citation>
    <scope>NUCLEOTIDE SEQUENCE [LARGE SCALE GENOMIC DNA]</scope>
    <source>
        <strain evidence="2 3">DFI.9.90</strain>
    </source>
</reference>
<evidence type="ECO:0008006" key="4">
    <source>
        <dbReference type="Google" id="ProtNLM"/>
    </source>
</evidence>
<sequence length="282" mass="29977">MKKTTMFFIVLLAAVFVPCISAPVPALADTPVTIREPFIRDLQLPVGMLYDGEGSLYIAEWAAGRVCKYDSKGRRTLVTEEVAHPSGLAMDEDGRLFIASYNEGIIYLFEEGRLRRFVSGFNVPAGILWHDGILYVANRDAGEIVRVSPVGRKDVLSKGHHSPVGIARFDDGSLVISCLGGLIQRLWPDGRVTTVSDALKSPAPGIVRDGAGAVIAADYGGTRIARITLDGVAETVADGFSTPVGLVRRPDGGLVVAAWGDAAAFKVEPGISGPSDSAENKL</sequence>
<proteinExistence type="predicted"/>
<dbReference type="RefSeq" id="WP_008708950.1">
    <property type="nucleotide sequence ID" value="NZ_CABKQM010000002.1"/>
</dbReference>
<organism evidence="2 3">
    <name type="scientific">Cloacibacillus evryensis</name>
    <dbReference type="NCBI Taxonomy" id="508460"/>
    <lineage>
        <taxon>Bacteria</taxon>
        <taxon>Thermotogati</taxon>
        <taxon>Synergistota</taxon>
        <taxon>Synergistia</taxon>
        <taxon>Synergistales</taxon>
        <taxon>Synergistaceae</taxon>
        <taxon>Cloacibacillus</taxon>
    </lineage>
</organism>
<keyword evidence="1" id="KW-0732">Signal</keyword>
<dbReference type="InterPro" id="IPR011042">
    <property type="entry name" value="6-blade_b-propeller_TolB-like"/>
</dbReference>
<keyword evidence="3" id="KW-1185">Reference proteome</keyword>
<accession>A0AAW5K004</accession>
<dbReference type="EMBL" id="JANFYT010000003">
    <property type="protein sequence ID" value="MCQ4813246.1"/>
    <property type="molecule type" value="Genomic_DNA"/>
</dbReference>
<evidence type="ECO:0000256" key="1">
    <source>
        <dbReference type="SAM" id="SignalP"/>
    </source>
</evidence>
<dbReference type="Proteomes" id="UP001205919">
    <property type="component" value="Unassembled WGS sequence"/>
</dbReference>
<protein>
    <recommendedName>
        <fullName evidence="4">SMP-30/Gluconolactonase/LRE-like region domain-containing protein</fullName>
    </recommendedName>
</protein>
<comment type="caution">
    <text evidence="2">The sequence shown here is derived from an EMBL/GenBank/DDBJ whole genome shotgun (WGS) entry which is preliminary data.</text>
</comment>
<evidence type="ECO:0000313" key="3">
    <source>
        <dbReference type="Proteomes" id="UP001205919"/>
    </source>
</evidence>
<evidence type="ECO:0000313" key="2">
    <source>
        <dbReference type="EMBL" id="MCQ4813246.1"/>
    </source>
</evidence>
<dbReference type="Gene3D" id="2.120.10.30">
    <property type="entry name" value="TolB, C-terminal domain"/>
    <property type="match status" value="1"/>
</dbReference>
<feature type="chain" id="PRO_5043857079" description="SMP-30/Gluconolactonase/LRE-like region domain-containing protein" evidence="1">
    <location>
        <begin position="29"/>
        <end position="282"/>
    </location>
</feature>
<gene>
    <name evidence="2" type="ORF">NE630_02270</name>
</gene>
<dbReference type="SUPFAM" id="SSF101898">
    <property type="entry name" value="NHL repeat"/>
    <property type="match status" value="1"/>
</dbReference>